<reference evidence="2 3" key="1">
    <citation type="submission" date="2023-10" db="EMBL/GenBank/DDBJ databases">
        <title>Xenorhabdus taiwanensis sp. nov., a symbiotic bacterium associated with the entomopathogenic nematode Steinernema taiwanensis.</title>
        <authorList>
            <person name="Tseng C.T."/>
            <person name="Shu H.Y."/>
            <person name="Chen M.H."/>
            <person name="Fang Y.J."/>
            <person name="Wu T.L."/>
            <person name="Lin Y.C."/>
            <person name="Huang C.J."/>
        </authorList>
    </citation>
    <scope>NUCLEOTIDE SEQUENCE [LARGE SCALE GENOMIC DNA]</scope>
    <source>
        <strain evidence="2 3">TCT-1</strain>
    </source>
</reference>
<evidence type="ECO:0000313" key="2">
    <source>
        <dbReference type="EMBL" id="BET96691.1"/>
    </source>
</evidence>
<evidence type="ECO:0000256" key="1">
    <source>
        <dbReference type="SAM" id="SignalP"/>
    </source>
</evidence>
<sequence length="60" mass="6354">MKRKLAACMLSLVVGTIITTNANAFICKSLNNDLRAPCEYACNLIPDGGIGLAIAKKLCL</sequence>
<feature type="chain" id="PRO_5046020206" evidence="1">
    <location>
        <begin position="25"/>
        <end position="60"/>
    </location>
</feature>
<proteinExistence type="predicted"/>
<dbReference type="EMBL" id="AP028978">
    <property type="protein sequence ID" value="BET96691.1"/>
    <property type="molecule type" value="Genomic_DNA"/>
</dbReference>
<accession>A0ABM8JVG1</accession>
<keyword evidence="3" id="KW-1185">Reference proteome</keyword>
<evidence type="ECO:0000313" key="3">
    <source>
        <dbReference type="Proteomes" id="UP001529514"/>
    </source>
</evidence>
<dbReference type="Proteomes" id="UP001529514">
    <property type="component" value="Chromosome"/>
</dbReference>
<gene>
    <name evidence="2" type="ORF">TCT1_16120</name>
</gene>
<feature type="signal peptide" evidence="1">
    <location>
        <begin position="1"/>
        <end position="24"/>
    </location>
</feature>
<organism evidence="2 3">
    <name type="scientific">Xenorhabdus taiwanensis</name>
    <dbReference type="NCBI Taxonomy" id="3085177"/>
    <lineage>
        <taxon>Bacteria</taxon>
        <taxon>Pseudomonadati</taxon>
        <taxon>Pseudomonadota</taxon>
        <taxon>Gammaproteobacteria</taxon>
        <taxon>Enterobacterales</taxon>
        <taxon>Morganellaceae</taxon>
        <taxon>Xenorhabdus</taxon>
    </lineage>
</organism>
<name>A0ABM8JVG1_9GAMM</name>
<protein>
    <submittedName>
        <fullName evidence="2">Uncharacterized protein</fullName>
    </submittedName>
</protein>
<keyword evidence="1" id="KW-0732">Signal</keyword>